<dbReference type="OMA" id="FNTWHYG"/>
<dbReference type="InterPro" id="IPR033403">
    <property type="entry name" value="DUF5110"/>
</dbReference>
<evidence type="ECO:0000256" key="1">
    <source>
        <dbReference type="ARBA" id="ARBA00007806"/>
    </source>
</evidence>
<dbReference type="EMBL" id="JH993020">
    <property type="protein sequence ID" value="EKX41921.1"/>
    <property type="molecule type" value="Genomic_DNA"/>
</dbReference>
<evidence type="ECO:0000313" key="7">
    <source>
        <dbReference type="EnsemblProtists" id="EKX41921"/>
    </source>
</evidence>
<evidence type="ECO:0000256" key="2">
    <source>
        <dbReference type="RuleBase" id="RU361185"/>
    </source>
</evidence>
<dbReference type="OrthoDB" id="1334205at2759"/>
<dbReference type="CDD" id="cd06595">
    <property type="entry name" value="GH31_u1"/>
    <property type="match status" value="1"/>
</dbReference>
<dbReference type="GeneID" id="17298635"/>
<dbReference type="InterPro" id="IPR013780">
    <property type="entry name" value="Glyco_hydro_b"/>
</dbReference>
<dbReference type="InterPro" id="IPR000322">
    <property type="entry name" value="Glyco_hydro_31_TIM"/>
</dbReference>
<sequence length="838" mass="93926">MDHDVRTGTFARFTVLTDRLVRMEFSSRGVFEDRATLTFINRELPVPFFRVEEESRADGERFIVISTKEISVHYQINSSFSASTLFVKGLNPNSAFESWHYGERDHGNLLGTLRTLDDASVLNLNCTELVQENGNSCGWDRSDCNCDWGIISRDGWVVVDDSQNFCLRDDTDWWDGQNQDEEDLYLFAYGHAYKQALNDYARVSGKIAMIPKYALGVWWTRWINLCHEDVVHIVEEFSRKNVPLDVFVLDMNWHTKNGWTGYSFDRNLFPFPRDTMSFLHNNSLAVSVNLHDADGVAPYEDMYEKACTLLKEMDGFQCRLSDSTFRTIPFNITDEKSIMALEDVVLADVEDTGVDFFWIDWQQGQASHGAIGGKQNPTIWTAHVRSTDHARRGSGKRSMVLSRWGGLGAHRYQVGFSGDVRELSWENLAFQPYFTFTAANVGFSMWSHDLVGPGDDPELYVRWMQFGSVSGVCRMHDRGMSAGDCADVEEGGKGSCAVIFPWEAGERAFESIRHALWQREALLPYLYTSLWRSFDVGPGEALVRPMYHEYPEEALAYAGNRSGFLPQYLLGADIIASPVDVSSPGGGIFALQDVWIPSGKTYVCLCTGSVHVGSDDVRRIHFDISQVPLFIRAGAVLPRLPMNTTNKRTLGLARHASDAGSIEFQIFVADSKKGSGFLYEDDGLTTDYVKSMGSSMRTAVRWKLHVHKQELLIAVSSKGTFHKAPAQREIRFRLQHVPPAHSVDVKRLCGEGVWCPVPASVEYDEASLSTRIIVAPVDPSQPLRVKVRLIGCDPSSEEACGASLFGLQGVFSKARQAKGEVLRSLIPSPPSYPPPHVS</sequence>
<proteinExistence type="inferred from homology"/>
<dbReference type="Pfam" id="PF01055">
    <property type="entry name" value="Glyco_hydro_31_2nd"/>
    <property type="match status" value="1"/>
</dbReference>
<feature type="domain" description="Glycosyl hydrolase family 31 C-terminal" evidence="5">
    <location>
        <begin position="539"/>
        <end position="637"/>
    </location>
</feature>
<dbReference type="PaxDb" id="55529-EKX41921"/>
<dbReference type="SUPFAM" id="SSF51011">
    <property type="entry name" value="Glycosyl hydrolase domain"/>
    <property type="match status" value="1"/>
</dbReference>
<reference evidence="7" key="3">
    <citation type="submission" date="2016-03" db="UniProtKB">
        <authorList>
            <consortium name="EnsemblProtists"/>
        </authorList>
    </citation>
    <scope>IDENTIFICATION</scope>
</reference>
<reference evidence="6 8" key="1">
    <citation type="journal article" date="2012" name="Nature">
        <title>Algal genomes reveal evolutionary mosaicism and the fate of nucleomorphs.</title>
        <authorList>
            <consortium name="DOE Joint Genome Institute"/>
            <person name="Curtis B.A."/>
            <person name="Tanifuji G."/>
            <person name="Burki F."/>
            <person name="Gruber A."/>
            <person name="Irimia M."/>
            <person name="Maruyama S."/>
            <person name="Arias M.C."/>
            <person name="Ball S.G."/>
            <person name="Gile G.H."/>
            <person name="Hirakawa Y."/>
            <person name="Hopkins J.F."/>
            <person name="Kuo A."/>
            <person name="Rensing S.A."/>
            <person name="Schmutz J."/>
            <person name="Symeonidi A."/>
            <person name="Elias M."/>
            <person name="Eveleigh R.J."/>
            <person name="Herman E.K."/>
            <person name="Klute M.J."/>
            <person name="Nakayama T."/>
            <person name="Obornik M."/>
            <person name="Reyes-Prieto A."/>
            <person name="Armbrust E.V."/>
            <person name="Aves S.J."/>
            <person name="Beiko R.G."/>
            <person name="Coutinho P."/>
            <person name="Dacks J.B."/>
            <person name="Durnford D.G."/>
            <person name="Fast N.M."/>
            <person name="Green B.R."/>
            <person name="Grisdale C.J."/>
            <person name="Hempel F."/>
            <person name="Henrissat B."/>
            <person name="Hoppner M.P."/>
            <person name="Ishida K."/>
            <person name="Kim E."/>
            <person name="Koreny L."/>
            <person name="Kroth P.G."/>
            <person name="Liu Y."/>
            <person name="Malik S.B."/>
            <person name="Maier U.G."/>
            <person name="McRose D."/>
            <person name="Mock T."/>
            <person name="Neilson J.A."/>
            <person name="Onodera N.T."/>
            <person name="Poole A.M."/>
            <person name="Pritham E.J."/>
            <person name="Richards T.A."/>
            <person name="Rocap G."/>
            <person name="Roy S.W."/>
            <person name="Sarai C."/>
            <person name="Schaack S."/>
            <person name="Shirato S."/>
            <person name="Slamovits C.H."/>
            <person name="Spencer D.F."/>
            <person name="Suzuki S."/>
            <person name="Worden A.Z."/>
            <person name="Zauner S."/>
            <person name="Barry K."/>
            <person name="Bell C."/>
            <person name="Bharti A.K."/>
            <person name="Crow J.A."/>
            <person name="Grimwood J."/>
            <person name="Kramer R."/>
            <person name="Lindquist E."/>
            <person name="Lucas S."/>
            <person name="Salamov A."/>
            <person name="McFadden G.I."/>
            <person name="Lane C.E."/>
            <person name="Keeling P.J."/>
            <person name="Gray M.W."/>
            <person name="Grigoriev I.V."/>
            <person name="Archibald J.M."/>
        </authorList>
    </citation>
    <scope>NUCLEOTIDE SEQUENCE</scope>
    <source>
        <strain evidence="6 8">CCMP2712</strain>
    </source>
</reference>
<dbReference type="Pfam" id="PF21365">
    <property type="entry name" value="Glyco_hydro_31_3rd"/>
    <property type="match status" value="1"/>
</dbReference>
<gene>
    <name evidence="6" type="ORF">GUITHDRAFT_74394</name>
</gene>
<dbReference type="EnsemblProtists" id="EKX41921">
    <property type="protein sequence ID" value="EKX41921"/>
    <property type="gene ID" value="GUITHDRAFT_74394"/>
</dbReference>
<evidence type="ECO:0000259" key="5">
    <source>
        <dbReference type="Pfam" id="PF21365"/>
    </source>
</evidence>
<evidence type="ECO:0000313" key="6">
    <source>
        <dbReference type="EMBL" id="EKX41921.1"/>
    </source>
</evidence>
<dbReference type="PANTHER" id="PTHR22762">
    <property type="entry name" value="ALPHA-GLUCOSIDASE"/>
    <property type="match status" value="1"/>
</dbReference>
<reference evidence="8" key="2">
    <citation type="submission" date="2012-11" db="EMBL/GenBank/DDBJ databases">
        <authorList>
            <person name="Kuo A."/>
            <person name="Curtis B.A."/>
            <person name="Tanifuji G."/>
            <person name="Burki F."/>
            <person name="Gruber A."/>
            <person name="Irimia M."/>
            <person name="Maruyama S."/>
            <person name="Arias M.C."/>
            <person name="Ball S.G."/>
            <person name="Gile G.H."/>
            <person name="Hirakawa Y."/>
            <person name="Hopkins J.F."/>
            <person name="Rensing S.A."/>
            <person name="Schmutz J."/>
            <person name="Symeonidi A."/>
            <person name="Elias M."/>
            <person name="Eveleigh R.J."/>
            <person name="Herman E.K."/>
            <person name="Klute M.J."/>
            <person name="Nakayama T."/>
            <person name="Obornik M."/>
            <person name="Reyes-Prieto A."/>
            <person name="Armbrust E.V."/>
            <person name="Aves S.J."/>
            <person name="Beiko R.G."/>
            <person name="Coutinho P."/>
            <person name="Dacks J.B."/>
            <person name="Durnford D.G."/>
            <person name="Fast N.M."/>
            <person name="Green B.R."/>
            <person name="Grisdale C."/>
            <person name="Hempe F."/>
            <person name="Henrissat B."/>
            <person name="Hoppner M.P."/>
            <person name="Ishida K.-I."/>
            <person name="Kim E."/>
            <person name="Koreny L."/>
            <person name="Kroth P.G."/>
            <person name="Liu Y."/>
            <person name="Malik S.-B."/>
            <person name="Maier U.G."/>
            <person name="McRose D."/>
            <person name="Mock T."/>
            <person name="Neilson J.A."/>
            <person name="Onodera N.T."/>
            <person name="Poole A.M."/>
            <person name="Pritham E.J."/>
            <person name="Richards T.A."/>
            <person name="Rocap G."/>
            <person name="Roy S.W."/>
            <person name="Sarai C."/>
            <person name="Schaack S."/>
            <person name="Shirato S."/>
            <person name="Slamovits C.H."/>
            <person name="Spencer D.F."/>
            <person name="Suzuki S."/>
            <person name="Worden A.Z."/>
            <person name="Zauner S."/>
            <person name="Barry K."/>
            <person name="Bell C."/>
            <person name="Bharti A.K."/>
            <person name="Crow J.A."/>
            <person name="Grimwood J."/>
            <person name="Kramer R."/>
            <person name="Lindquist E."/>
            <person name="Lucas S."/>
            <person name="Salamov A."/>
            <person name="McFadden G.I."/>
            <person name="Lane C.E."/>
            <person name="Keeling P.J."/>
            <person name="Gray M.W."/>
            <person name="Grigoriev I.V."/>
            <person name="Archibald J.M."/>
        </authorList>
    </citation>
    <scope>NUCLEOTIDE SEQUENCE</scope>
    <source>
        <strain evidence="8">CCMP2712</strain>
    </source>
</reference>
<keyword evidence="2" id="KW-0326">Glycosidase</keyword>
<keyword evidence="8" id="KW-1185">Reference proteome</keyword>
<dbReference type="GO" id="GO:0006491">
    <property type="term" value="P:N-glycan processing"/>
    <property type="evidence" value="ECO:0007669"/>
    <property type="project" value="TreeGrafter"/>
</dbReference>
<evidence type="ECO:0000259" key="3">
    <source>
        <dbReference type="Pfam" id="PF01055"/>
    </source>
</evidence>
<comment type="similarity">
    <text evidence="1 2">Belongs to the glycosyl hydrolase 31 family.</text>
</comment>
<feature type="domain" description="DUF5110" evidence="4">
    <location>
        <begin position="663"/>
        <end position="734"/>
    </location>
</feature>
<dbReference type="Gene3D" id="2.60.40.1180">
    <property type="entry name" value="Golgi alpha-mannosidase II"/>
    <property type="match status" value="1"/>
</dbReference>
<dbReference type="KEGG" id="gtt:GUITHDRAFT_74394"/>
<keyword evidence="2" id="KW-0378">Hydrolase</keyword>
<dbReference type="Proteomes" id="UP000011087">
    <property type="component" value="Unassembled WGS sequence"/>
</dbReference>
<dbReference type="HOGENOM" id="CLU_005043_1_0_1"/>
<feature type="domain" description="Glycoside hydrolase family 31 TIM barrel" evidence="3">
    <location>
        <begin position="208"/>
        <end position="528"/>
    </location>
</feature>
<dbReference type="Gene3D" id="3.20.20.80">
    <property type="entry name" value="Glycosidases"/>
    <property type="match status" value="1"/>
</dbReference>
<dbReference type="InterPro" id="IPR048395">
    <property type="entry name" value="Glyco_hydro_31_C"/>
</dbReference>
<dbReference type="RefSeq" id="XP_005828901.1">
    <property type="nucleotide sequence ID" value="XM_005828844.1"/>
</dbReference>
<dbReference type="AlphaFoldDB" id="L1J0A2"/>
<dbReference type="eggNOG" id="KOG1066">
    <property type="taxonomic scope" value="Eukaryota"/>
</dbReference>
<dbReference type="GO" id="GO:0005975">
    <property type="term" value="P:carbohydrate metabolic process"/>
    <property type="evidence" value="ECO:0007669"/>
    <property type="project" value="InterPro"/>
</dbReference>
<dbReference type="Pfam" id="PF17137">
    <property type="entry name" value="DUF5110"/>
    <property type="match status" value="1"/>
</dbReference>
<organism evidence="6">
    <name type="scientific">Guillardia theta (strain CCMP2712)</name>
    <name type="common">Cryptophyte</name>
    <dbReference type="NCBI Taxonomy" id="905079"/>
    <lineage>
        <taxon>Eukaryota</taxon>
        <taxon>Cryptophyceae</taxon>
        <taxon>Pyrenomonadales</taxon>
        <taxon>Geminigeraceae</taxon>
        <taxon>Guillardia</taxon>
    </lineage>
</organism>
<dbReference type="PANTHER" id="PTHR22762:SF89">
    <property type="entry name" value="ALPHA-XYLOSIDASE"/>
    <property type="match status" value="1"/>
</dbReference>
<name>L1J0A2_GUITC</name>
<dbReference type="InterPro" id="IPR017853">
    <property type="entry name" value="GH"/>
</dbReference>
<dbReference type="SUPFAM" id="SSF51445">
    <property type="entry name" value="(Trans)glycosidases"/>
    <property type="match status" value="1"/>
</dbReference>
<evidence type="ECO:0000259" key="4">
    <source>
        <dbReference type="Pfam" id="PF17137"/>
    </source>
</evidence>
<evidence type="ECO:0000313" key="8">
    <source>
        <dbReference type="Proteomes" id="UP000011087"/>
    </source>
</evidence>
<dbReference type="GO" id="GO:0090599">
    <property type="term" value="F:alpha-glucosidase activity"/>
    <property type="evidence" value="ECO:0007669"/>
    <property type="project" value="TreeGrafter"/>
</dbReference>
<accession>L1J0A2</accession>
<protein>
    <submittedName>
        <fullName evidence="6 7">Uncharacterized protein</fullName>
    </submittedName>
</protein>
<dbReference type="STRING" id="905079.L1J0A2"/>